<evidence type="ECO:0000313" key="7">
    <source>
        <dbReference type="EMBL" id="GAA1863754.1"/>
    </source>
</evidence>
<reference evidence="8" key="1">
    <citation type="journal article" date="2019" name="Int. J. Syst. Evol. Microbiol.">
        <title>The Global Catalogue of Microorganisms (GCM) 10K type strain sequencing project: providing services to taxonomists for standard genome sequencing and annotation.</title>
        <authorList>
            <consortium name="The Broad Institute Genomics Platform"/>
            <consortium name="The Broad Institute Genome Sequencing Center for Infectious Disease"/>
            <person name="Wu L."/>
            <person name="Ma J."/>
        </authorList>
    </citation>
    <scope>NUCLEOTIDE SEQUENCE [LARGE SCALE GENOMIC DNA]</scope>
    <source>
        <strain evidence="8">JCM 14326</strain>
    </source>
</reference>
<dbReference type="InterPro" id="IPR050090">
    <property type="entry name" value="Tyrosine_recombinase_XerCD"/>
</dbReference>
<proteinExistence type="inferred from homology"/>
<name>A0ABP4ZR03_9MICO</name>
<dbReference type="PANTHER" id="PTHR30349:SF64">
    <property type="entry name" value="PROPHAGE INTEGRASE INTD-RELATED"/>
    <property type="match status" value="1"/>
</dbReference>
<dbReference type="InterPro" id="IPR011010">
    <property type="entry name" value="DNA_brk_join_enz"/>
</dbReference>
<dbReference type="Gene3D" id="1.10.150.130">
    <property type="match status" value="1"/>
</dbReference>
<evidence type="ECO:0000313" key="8">
    <source>
        <dbReference type="Proteomes" id="UP001501094"/>
    </source>
</evidence>
<organism evidence="7 8">
    <name type="scientific">Myceligenerans crystallogenes</name>
    <dbReference type="NCBI Taxonomy" id="316335"/>
    <lineage>
        <taxon>Bacteria</taxon>
        <taxon>Bacillati</taxon>
        <taxon>Actinomycetota</taxon>
        <taxon>Actinomycetes</taxon>
        <taxon>Micrococcales</taxon>
        <taxon>Promicromonosporaceae</taxon>
        <taxon>Myceligenerans</taxon>
    </lineage>
</organism>
<keyword evidence="3" id="KW-0233">DNA recombination</keyword>
<accession>A0ABP4ZR03</accession>
<dbReference type="PANTHER" id="PTHR30349">
    <property type="entry name" value="PHAGE INTEGRASE-RELATED"/>
    <property type="match status" value="1"/>
</dbReference>
<feature type="domain" description="Tyr recombinase" evidence="5">
    <location>
        <begin position="145"/>
        <end position="336"/>
    </location>
</feature>
<dbReference type="InterPro" id="IPR044068">
    <property type="entry name" value="CB"/>
</dbReference>
<evidence type="ECO:0000256" key="1">
    <source>
        <dbReference type="ARBA" id="ARBA00008857"/>
    </source>
</evidence>
<keyword evidence="8" id="KW-1185">Reference proteome</keyword>
<evidence type="ECO:0000256" key="2">
    <source>
        <dbReference type="ARBA" id="ARBA00023125"/>
    </source>
</evidence>
<evidence type="ECO:0000259" key="6">
    <source>
        <dbReference type="PROSITE" id="PS51900"/>
    </source>
</evidence>
<comment type="caution">
    <text evidence="7">The sequence shown here is derived from an EMBL/GenBank/DDBJ whole genome shotgun (WGS) entry which is preliminary data.</text>
</comment>
<evidence type="ECO:0000256" key="4">
    <source>
        <dbReference type="PROSITE-ProRule" id="PRU01248"/>
    </source>
</evidence>
<dbReference type="Pfam" id="PF00589">
    <property type="entry name" value="Phage_integrase"/>
    <property type="match status" value="1"/>
</dbReference>
<dbReference type="InterPro" id="IPR013762">
    <property type="entry name" value="Integrase-like_cat_sf"/>
</dbReference>
<dbReference type="PROSITE" id="PS51898">
    <property type="entry name" value="TYR_RECOMBINASE"/>
    <property type="match status" value="1"/>
</dbReference>
<dbReference type="EMBL" id="BAAANL010000004">
    <property type="protein sequence ID" value="GAA1863754.1"/>
    <property type="molecule type" value="Genomic_DNA"/>
</dbReference>
<evidence type="ECO:0000256" key="3">
    <source>
        <dbReference type="ARBA" id="ARBA00023172"/>
    </source>
</evidence>
<feature type="domain" description="Core-binding (CB)" evidence="6">
    <location>
        <begin position="41"/>
        <end position="122"/>
    </location>
</feature>
<sequence>MKNGRIDVDSQVFDTKTEAQEWLRRERAALLGGIDPRAGKELVKSALERWIVIRKTTVASTTYESDKNMIRLMPASMKNVHLSAVSDREVARAFEKLLASGLKESSVKRFRASLSPFFSWCVREKLIRANPVIGVKVPKGSDEVEEMDPFEEGELETAYQAWRMKDERLADILLVLAWTGLRWGEARVMQVADLVEVPTPGLMVRRSQSEGHPLKATKSRRGRRVPLANRVLPIVRELAAGKEPHALLFTPAGGGQLWRAHTLRTLGWSVKDDAGNNIGTGRGRRLHDLRHTAACLWLTRGVEPGTVQAWCGHESIATTNRYLHFLGTSADRAGLNRLNDDPGGIRGAREGRTGV</sequence>
<dbReference type="InterPro" id="IPR010998">
    <property type="entry name" value="Integrase_recombinase_N"/>
</dbReference>
<dbReference type="Proteomes" id="UP001501094">
    <property type="component" value="Unassembled WGS sequence"/>
</dbReference>
<protein>
    <submittedName>
        <fullName evidence="7">Site-specific integrase</fullName>
    </submittedName>
</protein>
<comment type="similarity">
    <text evidence="1">Belongs to the 'phage' integrase family.</text>
</comment>
<dbReference type="SUPFAM" id="SSF56349">
    <property type="entry name" value="DNA breaking-rejoining enzymes"/>
    <property type="match status" value="1"/>
</dbReference>
<keyword evidence="2 4" id="KW-0238">DNA-binding</keyword>
<gene>
    <name evidence="7" type="ORF">GCM10009751_22180</name>
</gene>
<dbReference type="InterPro" id="IPR002104">
    <property type="entry name" value="Integrase_catalytic"/>
</dbReference>
<evidence type="ECO:0000259" key="5">
    <source>
        <dbReference type="PROSITE" id="PS51898"/>
    </source>
</evidence>
<dbReference type="PROSITE" id="PS51900">
    <property type="entry name" value="CB"/>
    <property type="match status" value="1"/>
</dbReference>
<dbReference type="Gene3D" id="1.10.443.10">
    <property type="entry name" value="Intergrase catalytic core"/>
    <property type="match status" value="1"/>
</dbReference>